<evidence type="ECO:0000313" key="6">
    <source>
        <dbReference type="Proteomes" id="UP001412067"/>
    </source>
</evidence>
<dbReference type="Gene3D" id="3.40.50.620">
    <property type="entry name" value="HUPs"/>
    <property type="match status" value="1"/>
</dbReference>
<protein>
    <recommendedName>
        <fullName evidence="3">Cytoplasmic tRNA 2-thiolation protein 2</fullName>
    </recommendedName>
</protein>
<evidence type="ECO:0000256" key="1">
    <source>
        <dbReference type="ARBA" id="ARBA00022490"/>
    </source>
</evidence>
<keyword evidence="6" id="KW-1185">Reference proteome</keyword>
<dbReference type="HAMAP" id="MF_03054">
    <property type="entry name" value="CTU2"/>
    <property type="match status" value="1"/>
</dbReference>
<keyword evidence="2 3" id="KW-0819">tRNA processing</keyword>
<organism evidence="5 6">
    <name type="scientific">Platanthera guangdongensis</name>
    <dbReference type="NCBI Taxonomy" id="2320717"/>
    <lineage>
        <taxon>Eukaryota</taxon>
        <taxon>Viridiplantae</taxon>
        <taxon>Streptophyta</taxon>
        <taxon>Embryophyta</taxon>
        <taxon>Tracheophyta</taxon>
        <taxon>Spermatophyta</taxon>
        <taxon>Magnoliopsida</taxon>
        <taxon>Liliopsida</taxon>
        <taxon>Asparagales</taxon>
        <taxon>Orchidaceae</taxon>
        <taxon>Orchidoideae</taxon>
        <taxon>Orchideae</taxon>
        <taxon>Orchidinae</taxon>
        <taxon>Platanthera</taxon>
    </lineage>
</organism>
<comment type="pathway">
    <text evidence="3">tRNA modification; 5-methoxycarbonylmethyl-2-thiouridine-tRNA biosynthesis.</text>
</comment>
<dbReference type="EMBL" id="JBBWWR010000003">
    <property type="protein sequence ID" value="KAK8969605.1"/>
    <property type="molecule type" value="Genomic_DNA"/>
</dbReference>
<reference evidence="5 6" key="1">
    <citation type="journal article" date="2022" name="Nat. Plants">
        <title>Genomes of leafy and leafless Platanthera orchids illuminate the evolution of mycoheterotrophy.</title>
        <authorList>
            <person name="Li M.H."/>
            <person name="Liu K.W."/>
            <person name="Li Z."/>
            <person name="Lu H.C."/>
            <person name="Ye Q.L."/>
            <person name="Zhang D."/>
            <person name="Wang J.Y."/>
            <person name="Li Y.F."/>
            <person name="Zhong Z.M."/>
            <person name="Liu X."/>
            <person name="Yu X."/>
            <person name="Liu D.K."/>
            <person name="Tu X.D."/>
            <person name="Liu B."/>
            <person name="Hao Y."/>
            <person name="Liao X.Y."/>
            <person name="Jiang Y.T."/>
            <person name="Sun W.H."/>
            <person name="Chen J."/>
            <person name="Chen Y.Q."/>
            <person name="Ai Y."/>
            <person name="Zhai J.W."/>
            <person name="Wu S.S."/>
            <person name="Zhou Z."/>
            <person name="Hsiao Y.Y."/>
            <person name="Wu W.L."/>
            <person name="Chen Y.Y."/>
            <person name="Lin Y.F."/>
            <person name="Hsu J.L."/>
            <person name="Li C.Y."/>
            <person name="Wang Z.W."/>
            <person name="Zhao X."/>
            <person name="Zhong W.Y."/>
            <person name="Ma X.K."/>
            <person name="Ma L."/>
            <person name="Huang J."/>
            <person name="Chen G.Z."/>
            <person name="Huang M.Z."/>
            <person name="Huang L."/>
            <person name="Peng D.H."/>
            <person name="Luo Y.B."/>
            <person name="Zou S.Q."/>
            <person name="Chen S.P."/>
            <person name="Lan S."/>
            <person name="Tsai W.C."/>
            <person name="Van de Peer Y."/>
            <person name="Liu Z.J."/>
        </authorList>
    </citation>
    <scope>NUCLEOTIDE SEQUENCE [LARGE SCALE GENOMIC DNA]</scope>
    <source>
        <strain evidence="5">Lor288</strain>
    </source>
</reference>
<evidence type="ECO:0000256" key="3">
    <source>
        <dbReference type="HAMAP-Rule" id="MF_03054"/>
    </source>
</evidence>
<gene>
    <name evidence="5" type="primary">CTU2</name>
    <name evidence="5" type="ORF">KSP40_PGU013073</name>
</gene>
<comment type="similarity">
    <text evidence="3">Belongs to the CTU2/NCS2 family.</text>
</comment>
<accession>A0ABR2N1I3</accession>
<feature type="region of interest" description="Disordered" evidence="4">
    <location>
        <begin position="18"/>
        <end position="39"/>
    </location>
</feature>
<name>A0ABR2N1I3_9ASPA</name>
<keyword evidence="1 3" id="KW-0963">Cytoplasm</keyword>
<evidence type="ECO:0000256" key="2">
    <source>
        <dbReference type="ARBA" id="ARBA00022694"/>
    </source>
</evidence>
<proteinExistence type="inferred from homology"/>
<evidence type="ECO:0000313" key="5">
    <source>
        <dbReference type="EMBL" id="KAK8969605.1"/>
    </source>
</evidence>
<dbReference type="InterPro" id="IPR019407">
    <property type="entry name" value="CTU2"/>
</dbReference>
<dbReference type="PANTHER" id="PTHR20882:SF14">
    <property type="entry name" value="CYTOPLASMIC TRNA 2-THIOLATION PROTEIN 2"/>
    <property type="match status" value="1"/>
</dbReference>
<comment type="caution">
    <text evidence="5">The sequence shown here is derived from an EMBL/GenBank/DDBJ whole genome shotgun (WGS) entry which is preliminary data.</text>
</comment>
<dbReference type="Proteomes" id="UP001412067">
    <property type="component" value="Unassembled WGS sequence"/>
</dbReference>
<dbReference type="InterPro" id="IPR014729">
    <property type="entry name" value="Rossmann-like_a/b/a_fold"/>
</dbReference>
<evidence type="ECO:0000256" key="4">
    <source>
        <dbReference type="SAM" id="MobiDB-lite"/>
    </source>
</evidence>
<dbReference type="SUPFAM" id="SSF52402">
    <property type="entry name" value="Adenine nucleotide alpha hydrolases-like"/>
    <property type="match status" value="1"/>
</dbReference>
<comment type="function">
    <text evidence="3">Plays a central role in 2-thiolation of mcm(5)S(2)U at tRNA wobble positions of tRNA(Lys), tRNA(Glu) and tRNA(Gln). May act by forming a heterodimer with NCS6/CTU1 that ligates sulfur from thiocarboxylated URM1 onto the uridine of tRNAs at wobble position.</text>
</comment>
<comment type="subcellular location">
    <subcellularLocation>
        <location evidence="3">Cytoplasm</location>
    </subcellularLocation>
</comment>
<dbReference type="PANTHER" id="PTHR20882">
    <property type="entry name" value="CYTOPLASMIC TRNA 2-THIOLATION PROTEIN 2"/>
    <property type="match status" value="1"/>
</dbReference>
<sequence length="463" mass="51565">MASCRGDDVGACQSLCRAKEEDVPPSEASSVPEDDTRHTPSKFFKGELGLCSKCGQEKPASNGLCSPCFRSYLFGKFKVAVTSNAMISPSDKVLVAFSGGPASRVALQFILDIQFKSLRNWDASKSQGLPVFGIGVAFVDQSTVSLNSPNLMINAIEEISSIVSELAPLHVTSIESIFGKGFNDGVKCLKELLDSITDATGKEDFIKYLRMLSLQKIALDNKYTKLLLGTCTSKMAREIISATVKGQGFSLPADLQYVDARWAVPILLPLRDCLAQELAMICHLDGLKTVQLFNFPSAGINDLVSSFIARLQVENPSRERTIVRTAEKLKPFSFKFFTKDECYDFLPSIIRPKFQNVKNEESEPEFLCNICRSPLSESEWQHFKGCIHGKCQTEIEMFVSQCCQCCRFQILPKDRASLEKFYSLLPASIRDRMTNKGCDDKRWLREEIEEFLIKDAGDGDGDY</sequence>